<comment type="caution">
    <text evidence="2">The sequence shown here is derived from an EMBL/GenBank/DDBJ whole genome shotgun (WGS) entry which is preliminary data.</text>
</comment>
<dbReference type="Proteomes" id="UP001497382">
    <property type="component" value="Unassembled WGS sequence"/>
</dbReference>
<evidence type="ECO:0000256" key="1">
    <source>
        <dbReference type="SAM" id="MobiDB-lite"/>
    </source>
</evidence>
<evidence type="ECO:0000313" key="3">
    <source>
        <dbReference type="Proteomes" id="UP001497382"/>
    </source>
</evidence>
<gene>
    <name evidence="2" type="ORF">LARSCL_LOCUS3122</name>
</gene>
<name>A0AAV1Z572_9ARAC</name>
<protein>
    <submittedName>
        <fullName evidence="2">Uncharacterized protein</fullName>
    </submittedName>
</protein>
<keyword evidence="3" id="KW-1185">Reference proteome</keyword>
<dbReference type="EMBL" id="CAXIEN010000023">
    <property type="protein sequence ID" value="CAL1266483.1"/>
    <property type="molecule type" value="Genomic_DNA"/>
</dbReference>
<accession>A0AAV1Z572</accession>
<evidence type="ECO:0000313" key="2">
    <source>
        <dbReference type="EMBL" id="CAL1266483.1"/>
    </source>
</evidence>
<dbReference type="AlphaFoldDB" id="A0AAV1Z572"/>
<sequence length="73" mass="8130">MVQLLSKVRSDPFPKQSLKNATGLRPKTTPFRVFQSVSTALSSSASVGPLIIKQLYNWSSLMETEAVELFESR</sequence>
<feature type="region of interest" description="Disordered" evidence="1">
    <location>
        <begin position="1"/>
        <end position="24"/>
    </location>
</feature>
<reference evidence="2 3" key="1">
    <citation type="submission" date="2024-04" db="EMBL/GenBank/DDBJ databases">
        <authorList>
            <person name="Rising A."/>
            <person name="Reimegard J."/>
            <person name="Sonavane S."/>
            <person name="Akerstrom W."/>
            <person name="Nylinder S."/>
            <person name="Hedman E."/>
            <person name="Kallberg Y."/>
        </authorList>
    </citation>
    <scope>NUCLEOTIDE SEQUENCE [LARGE SCALE GENOMIC DNA]</scope>
</reference>
<organism evidence="2 3">
    <name type="scientific">Larinioides sclopetarius</name>
    <dbReference type="NCBI Taxonomy" id="280406"/>
    <lineage>
        <taxon>Eukaryota</taxon>
        <taxon>Metazoa</taxon>
        <taxon>Ecdysozoa</taxon>
        <taxon>Arthropoda</taxon>
        <taxon>Chelicerata</taxon>
        <taxon>Arachnida</taxon>
        <taxon>Araneae</taxon>
        <taxon>Araneomorphae</taxon>
        <taxon>Entelegynae</taxon>
        <taxon>Araneoidea</taxon>
        <taxon>Araneidae</taxon>
        <taxon>Larinioides</taxon>
    </lineage>
</organism>
<proteinExistence type="predicted"/>